<dbReference type="AlphaFoldDB" id="A0A2P2L1V5"/>
<accession>A0A2P2L1V5</accession>
<reference evidence="1" key="1">
    <citation type="submission" date="2018-02" db="EMBL/GenBank/DDBJ databases">
        <title>Rhizophora mucronata_Transcriptome.</title>
        <authorList>
            <person name="Meera S.P."/>
            <person name="Sreeshan A."/>
            <person name="Augustine A."/>
        </authorList>
    </citation>
    <scope>NUCLEOTIDE SEQUENCE</scope>
    <source>
        <tissue evidence="1">Leaf</tissue>
    </source>
</reference>
<evidence type="ECO:0000313" key="1">
    <source>
        <dbReference type="EMBL" id="MBX11967.1"/>
    </source>
</evidence>
<dbReference type="EMBL" id="GGEC01031483">
    <property type="protein sequence ID" value="MBX11967.1"/>
    <property type="molecule type" value="Transcribed_RNA"/>
</dbReference>
<name>A0A2P2L1V5_RHIMU</name>
<protein>
    <submittedName>
        <fullName evidence="1">Uncharacterized protein</fullName>
    </submittedName>
</protein>
<organism evidence="1">
    <name type="scientific">Rhizophora mucronata</name>
    <name type="common">Asiatic mangrove</name>
    <dbReference type="NCBI Taxonomy" id="61149"/>
    <lineage>
        <taxon>Eukaryota</taxon>
        <taxon>Viridiplantae</taxon>
        <taxon>Streptophyta</taxon>
        <taxon>Embryophyta</taxon>
        <taxon>Tracheophyta</taxon>
        <taxon>Spermatophyta</taxon>
        <taxon>Magnoliopsida</taxon>
        <taxon>eudicotyledons</taxon>
        <taxon>Gunneridae</taxon>
        <taxon>Pentapetalae</taxon>
        <taxon>rosids</taxon>
        <taxon>fabids</taxon>
        <taxon>Malpighiales</taxon>
        <taxon>Rhizophoraceae</taxon>
        <taxon>Rhizophora</taxon>
    </lineage>
</organism>
<sequence>MVYLMDDDASCLISKFFFLSFFIFNNYVVFRLLFGLVAVSLHLFTGRLSISCMYGGLLRYCIKGFSMDNFRVN</sequence>
<proteinExistence type="predicted"/>